<feature type="transmembrane region" description="Helical" evidence="2">
    <location>
        <begin position="15"/>
        <end position="35"/>
    </location>
</feature>
<dbReference type="Proteomes" id="UP001589844">
    <property type="component" value="Unassembled WGS sequence"/>
</dbReference>
<evidence type="ECO:0000313" key="4">
    <source>
        <dbReference type="Proteomes" id="UP001589844"/>
    </source>
</evidence>
<protein>
    <submittedName>
        <fullName evidence="3">DUF4175 family protein</fullName>
    </submittedName>
</protein>
<name>A0ABV6IK14_9BURK</name>
<evidence type="ECO:0000256" key="2">
    <source>
        <dbReference type="SAM" id="Phobius"/>
    </source>
</evidence>
<keyword evidence="2" id="KW-0472">Membrane</keyword>
<feature type="transmembrane region" description="Helical" evidence="2">
    <location>
        <begin position="41"/>
        <end position="57"/>
    </location>
</feature>
<gene>
    <name evidence="3" type="ORF">ACFFJH_15500</name>
</gene>
<organism evidence="3 4">
    <name type="scientific">Undibacterium danionis</name>
    <dbReference type="NCBI Taxonomy" id="1812100"/>
    <lineage>
        <taxon>Bacteria</taxon>
        <taxon>Pseudomonadati</taxon>
        <taxon>Pseudomonadota</taxon>
        <taxon>Betaproteobacteria</taxon>
        <taxon>Burkholderiales</taxon>
        <taxon>Oxalobacteraceae</taxon>
        <taxon>Undibacterium</taxon>
    </lineage>
</organism>
<dbReference type="RefSeq" id="WP_390213838.1">
    <property type="nucleotide sequence ID" value="NZ_JBHLXJ010000016.1"/>
</dbReference>
<proteinExistence type="predicted"/>
<evidence type="ECO:0000256" key="1">
    <source>
        <dbReference type="SAM" id="MobiDB-lite"/>
    </source>
</evidence>
<keyword evidence="4" id="KW-1185">Reference proteome</keyword>
<reference evidence="3 4" key="1">
    <citation type="submission" date="2024-09" db="EMBL/GenBank/DDBJ databases">
        <authorList>
            <person name="Sun Q."/>
            <person name="Mori K."/>
        </authorList>
    </citation>
    <scope>NUCLEOTIDE SEQUENCE [LARGE SCALE GENOMIC DNA]</scope>
    <source>
        <strain evidence="3 4">CCM 8677</strain>
    </source>
</reference>
<comment type="caution">
    <text evidence="3">The sequence shown here is derived from an EMBL/GenBank/DDBJ whole genome shotgun (WGS) entry which is preliminary data.</text>
</comment>
<feature type="transmembrane region" description="Helical" evidence="2">
    <location>
        <begin position="124"/>
        <end position="142"/>
    </location>
</feature>
<sequence>MSDVAEVRRRVTARLWRAACLHSLPACVALIAPWIILRQPWPLLICVFSVLVYAWWTQKRIATHWISWSNASFSELEDSMHLLADDSAASSAVAQLQRTRLLKKFEQTLHSEACRRVVRQYVSFPRFVIAISWLLALLWYFVPTQTTTNHKKALASTTQSQQLLALNSTLSVHVTPPPYTKLPAFTSAPKEMQIPENSQVRWCVTLPSGVDSEQQALRIQLSNGQTLNFVQQGAARCAAWQASETVFWSWSADPAKTRIVLKVQLDQAPQIKLTAPTDMIQVLPQDAKQVRIALRITDDYQITQATMHMTLARGSGENIRFSDKEMPIPQGKDSKLREWDKLWSLSELGMEPGDELYFFIRATDNADKNPHITRSPTYTLRLPSPEAAAEETTALPTLVKVESLRSQRQIIIDTEQLLADMKANPKLNPNLIRTRSETIAGDQGALRRRYGKFLGEESSLFGDDEGDHGDHDSHDGHGKSGDKAPVDLAAQYGHAHDQEENATLFDEATKKILRRALVAMWDAEKSLRAIAPANALAPENKALEAIKQLQQADRIYLHKAAFTPPAIKEEKRLTGDVLDLKNTSKKQNEAAVIVPEEIRHLLTALQRQDSLPALWSKNARDWIAAQITNEEQRLAAQAALQDVIDGCATCRPALAAWIRQGISQAELILQGRSVLKAKQSSAFDKAWEASMPNKQPASVNGKQP</sequence>
<dbReference type="EMBL" id="JBHLXJ010000016">
    <property type="protein sequence ID" value="MFC0351224.1"/>
    <property type="molecule type" value="Genomic_DNA"/>
</dbReference>
<keyword evidence="2" id="KW-1133">Transmembrane helix</keyword>
<accession>A0ABV6IK14</accession>
<feature type="region of interest" description="Disordered" evidence="1">
    <location>
        <begin position="457"/>
        <end position="485"/>
    </location>
</feature>
<keyword evidence="2" id="KW-0812">Transmembrane</keyword>
<evidence type="ECO:0000313" key="3">
    <source>
        <dbReference type="EMBL" id="MFC0351224.1"/>
    </source>
</evidence>
<feature type="compositionally biased region" description="Basic and acidic residues" evidence="1">
    <location>
        <begin position="468"/>
        <end position="485"/>
    </location>
</feature>